<dbReference type="KEGG" id="tmb:Thimo_2730"/>
<proteinExistence type="predicted"/>
<dbReference type="InterPro" id="IPR041049">
    <property type="entry name" value="DUF5615"/>
</dbReference>
<dbReference type="Pfam" id="PF18480">
    <property type="entry name" value="DUF5615"/>
    <property type="match status" value="1"/>
</dbReference>
<evidence type="ECO:0000313" key="2">
    <source>
        <dbReference type="EMBL" id="AGA91440.1"/>
    </source>
</evidence>
<reference evidence="2 3" key="1">
    <citation type="submission" date="2011-09" db="EMBL/GenBank/DDBJ databases">
        <title>Complete sequence of chromosome of Thioflavicoccus mobilis 8321.</title>
        <authorList>
            <consortium name="US DOE Joint Genome Institute"/>
            <person name="Lucas S."/>
            <person name="Han J."/>
            <person name="Lapidus A."/>
            <person name="Cheng J.-F."/>
            <person name="Goodwin L."/>
            <person name="Pitluck S."/>
            <person name="Peters L."/>
            <person name="Ovchinnikova G."/>
            <person name="Lu M."/>
            <person name="Detter J.C."/>
            <person name="Han C."/>
            <person name="Tapia R."/>
            <person name="Land M."/>
            <person name="Hauser L."/>
            <person name="Kyrpides N."/>
            <person name="Ivanova N."/>
            <person name="Pagani I."/>
            <person name="Vogl K."/>
            <person name="Liu Z."/>
            <person name="Imhoff J."/>
            <person name="Thiel V."/>
            <person name="Frigaard N.-U."/>
            <person name="Bryant D."/>
            <person name="Woyke T."/>
        </authorList>
    </citation>
    <scope>NUCLEOTIDE SEQUENCE [LARGE SCALE GENOMIC DNA]</scope>
    <source>
        <strain evidence="2 3">8321</strain>
    </source>
</reference>
<dbReference type="RefSeq" id="WP_015281572.1">
    <property type="nucleotide sequence ID" value="NC_019940.1"/>
</dbReference>
<organism evidence="2 3">
    <name type="scientific">Thioflavicoccus mobilis 8321</name>
    <dbReference type="NCBI Taxonomy" id="765912"/>
    <lineage>
        <taxon>Bacteria</taxon>
        <taxon>Pseudomonadati</taxon>
        <taxon>Pseudomonadota</taxon>
        <taxon>Gammaproteobacteria</taxon>
        <taxon>Chromatiales</taxon>
        <taxon>Chromatiaceae</taxon>
        <taxon>Thioflavicoccus</taxon>
    </lineage>
</organism>
<name>L0H1C6_9GAMM</name>
<keyword evidence="3" id="KW-1185">Reference proteome</keyword>
<dbReference type="AlphaFoldDB" id="L0H1C6"/>
<evidence type="ECO:0000313" key="3">
    <source>
        <dbReference type="Proteomes" id="UP000010816"/>
    </source>
</evidence>
<dbReference type="Proteomes" id="UP000010816">
    <property type="component" value="Chromosome"/>
</dbReference>
<accession>L0H1C6</accession>
<dbReference type="STRING" id="765912.Thimo_2730"/>
<dbReference type="HOGENOM" id="CLU_150003_2_0_6"/>
<evidence type="ECO:0000259" key="1">
    <source>
        <dbReference type="Pfam" id="PF18480"/>
    </source>
</evidence>
<feature type="domain" description="DUF5615" evidence="1">
    <location>
        <begin position="1"/>
        <end position="106"/>
    </location>
</feature>
<dbReference type="eggNOG" id="COG4634">
    <property type="taxonomic scope" value="Bacteria"/>
</dbReference>
<gene>
    <name evidence="2" type="ORF">Thimo_2730</name>
</gene>
<protein>
    <recommendedName>
        <fullName evidence="1">DUF5615 domain-containing protein</fullName>
    </recommendedName>
</protein>
<dbReference type="EMBL" id="CP003051">
    <property type="protein sequence ID" value="AGA91440.1"/>
    <property type="molecule type" value="Genomic_DNA"/>
</dbReference>
<sequence>MRLLLDICVSGGAIVWLAERGHDVVWAGAWVQDPGDEEILRIVHRERRVLVTQGKDFGELAIVFEHPYAGILRLVGIPARRQAEYIHHVIARHECDLAAGGIATIDSNRLRIRLGEH</sequence>